<dbReference type="Proteomes" id="UP001431209">
    <property type="component" value="Unassembled WGS sequence"/>
</dbReference>
<feature type="transmembrane region" description="Helical" evidence="6">
    <location>
        <begin position="410"/>
        <end position="432"/>
    </location>
</feature>
<dbReference type="PANTHER" id="PTHR11706:SF101">
    <property type="entry name" value="MANGANESE TRANSPORTER SMF1"/>
    <property type="match status" value="1"/>
</dbReference>
<evidence type="ECO:0000256" key="3">
    <source>
        <dbReference type="ARBA" id="ARBA00022989"/>
    </source>
</evidence>
<comment type="caution">
    <text evidence="7">The sequence shown here is derived from an EMBL/GenBank/DDBJ whole genome shotgun (WGS) entry which is preliminary data.</text>
</comment>
<name>A0AAW2Z3Z9_9EUKA</name>
<feature type="transmembrane region" description="Helical" evidence="6">
    <location>
        <begin position="146"/>
        <end position="166"/>
    </location>
</feature>
<dbReference type="AlphaFoldDB" id="A0AAW2Z3Z9"/>
<comment type="subcellular location">
    <subcellularLocation>
        <location evidence="1">Membrane</location>
        <topology evidence="1">Multi-pass membrane protein</topology>
    </subcellularLocation>
</comment>
<feature type="transmembrane region" description="Helical" evidence="6">
    <location>
        <begin position="444"/>
        <end position="466"/>
    </location>
</feature>
<evidence type="ECO:0000256" key="6">
    <source>
        <dbReference type="SAM" id="Phobius"/>
    </source>
</evidence>
<dbReference type="PRINTS" id="PR00447">
    <property type="entry name" value="NATRESASSCMP"/>
</dbReference>
<reference evidence="7 8" key="1">
    <citation type="submission" date="2024-03" db="EMBL/GenBank/DDBJ databases">
        <title>The Acrasis kona genome and developmental transcriptomes reveal deep origins of eukaryotic multicellular pathways.</title>
        <authorList>
            <person name="Sheikh S."/>
            <person name="Fu C.-J."/>
            <person name="Brown M.W."/>
            <person name="Baldauf S.L."/>
        </authorList>
    </citation>
    <scope>NUCLEOTIDE SEQUENCE [LARGE SCALE GENOMIC DNA]</scope>
    <source>
        <strain evidence="7 8">ATCC MYA-3509</strain>
    </source>
</reference>
<evidence type="ECO:0000256" key="5">
    <source>
        <dbReference type="SAM" id="MobiDB-lite"/>
    </source>
</evidence>
<feature type="transmembrane region" description="Helical" evidence="6">
    <location>
        <begin position="178"/>
        <end position="197"/>
    </location>
</feature>
<feature type="transmembrane region" description="Helical" evidence="6">
    <location>
        <begin position="75"/>
        <end position="97"/>
    </location>
</feature>
<dbReference type="GO" id="GO:0034755">
    <property type="term" value="P:iron ion transmembrane transport"/>
    <property type="evidence" value="ECO:0007669"/>
    <property type="project" value="TreeGrafter"/>
</dbReference>
<feature type="transmembrane region" description="Helical" evidence="6">
    <location>
        <begin position="117"/>
        <end position="140"/>
    </location>
</feature>
<feature type="transmembrane region" description="Helical" evidence="6">
    <location>
        <begin position="37"/>
        <end position="55"/>
    </location>
</feature>
<dbReference type="Pfam" id="PF01566">
    <property type="entry name" value="Nramp"/>
    <property type="match status" value="1"/>
</dbReference>
<sequence length="519" mass="56967">MTNGTIVNIKDLKDQSIDVPTSVTEDMHSHDSLWVKTLQFLRFVGPSILISVGYIDPGNWATDIQGGSNYGYSLIWVQVVSNVLAIILQTLAARMGLVTGKSLAQNCAMFYPKPISFMLWVMAELAIASTDLAEVLGTAIGLKLLFNLPMIWGVVLTAFDTLLLLVFQNCGHRFMETLIFIFMAGICGCFVVETFFAKPDPVGILRGLVPTLHPGSLSTATGILGATIMPHNIYLHSGLMVSRRSKSKVITQRRCLFAVIELLFSLNIALFVNAAILVVAAATFYGKIEVSDIRLAAILLESHFGKAASIVFGVALLLAGQSSTITGTIAGEIVMDGFLNIRLPSYLRRMLTRGVAIIPAVIIILSVGEATTTSMLVWSQVVLSIQLPFAIIPLIRITSNDIMGEFKNRIFFKVSGWVCVVLVVALNVWMVFDTMTDNLQQSPWWLWVIVIFFAILFVIFTGYVTFCKIEERKEIKQITYINTDSGIPGTKIILPTEAGPSEETKNEHSSLLPGYSLNN</sequence>
<dbReference type="PANTHER" id="PTHR11706">
    <property type="entry name" value="SOLUTE CARRIER PROTEIN FAMILY 11 MEMBER"/>
    <property type="match status" value="1"/>
</dbReference>
<evidence type="ECO:0000313" key="8">
    <source>
        <dbReference type="Proteomes" id="UP001431209"/>
    </source>
</evidence>
<feature type="transmembrane region" description="Helical" evidence="6">
    <location>
        <begin position="304"/>
        <end position="330"/>
    </location>
</feature>
<dbReference type="InterPro" id="IPR001046">
    <property type="entry name" value="NRAMP_fam"/>
</dbReference>
<proteinExistence type="inferred from homology"/>
<feature type="transmembrane region" description="Helical" evidence="6">
    <location>
        <begin position="351"/>
        <end position="371"/>
    </location>
</feature>
<dbReference type="NCBIfam" id="NF037982">
    <property type="entry name" value="Nramp_1"/>
    <property type="match status" value="1"/>
</dbReference>
<feature type="transmembrane region" description="Helical" evidence="6">
    <location>
        <begin position="217"/>
        <end position="235"/>
    </location>
</feature>
<keyword evidence="4 6" id="KW-0472">Membrane</keyword>
<feature type="transmembrane region" description="Helical" evidence="6">
    <location>
        <begin position="256"/>
        <end position="284"/>
    </location>
</feature>
<feature type="region of interest" description="Disordered" evidence="5">
    <location>
        <begin position="497"/>
        <end position="519"/>
    </location>
</feature>
<dbReference type="GO" id="GO:0015086">
    <property type="term" value="F:cadmium ion transmembrane transporter activity"/>
    <property type="evidence" value="ECO:0007669"/>
    <property type="project" value="TreeGrafter"/>
</dbReference>
<dbReference type="NCBIfam" id="TIGR01197">
    <property type="entry name" value="nramp"/>
    <property type="match status" value="1"/>
</dbReference>
<evidence type="ECO:0000313" key="7">
    <source>
        <dbReference type="EMBL" id="KAL0483987.1"/>
    </source>
</evidence>
<dbReference type="HAMAP" id="MF_00221">
    <property type="entry name" value="NRAMP"/>
    <property type="match status" value="1"/>
</dbReference>
<gene>
    <name evidence="7" type="ORF">AKO1_004610</name>
</gene>
<evidence type="ECO:0000256" key="2">
    <source>
        <dbReference type="ARBA" id="ARBA00022692"/>
    </source>
</evidence>
<dbReference type="GO" id="GO:0005384">
    <property type="term" value="F:manganese ion transmembrane transporter activity"/>
    <property type="evidence" value="ECO:0007669"/>
    <property type="project" value="TreeGrafter"/>
</dbReference>
<feature type="transmembrane region" description="Helical" evidence="6">
    <location>
        <begin position="377"/>
        <end position="398"/>
    </location>
</feature>
<keyword evidence="3 6" id="KW-1133">Transmembrane helix</keyword>
<evidence type="ECO:0000256" key="1">
    <source>
        <dbReference type="ARBA" id="ARBA00004141"/>
    </source>
</evidence>
<dbReference type="NCBIfam" id="NF001923">
    <property type="entry name" value="PRK00701.1"/>
    <property type="match status" value="1"/>
</dbReference>
<accession>A0AAW2Z3Z9</accession>
<keyword evidence="2 6" id="KW-0812">Transmembrane</keyword>
<keyword evidence="8" id="KW-1185">Reference proteome</keyword>
<protein>
    <submittedName>
        <fullName evidence="7">MntH</fullName>
    </submittedName>
</protein>
<evidence type="ECO:0000256" key="4">
    <source>
        <dbReference type="ARBA" id="ARBA00023136"/>
    </source>
</evidence>
<organism evidence="7 8">
    <name type="scientific">Acrasis kona</name>
    <dbReference type="NCBI Taxonomy" id="1008807"/>
    <lineage>
        <taxon>Eukaryota</taxon>
        <taxon>Discoba</taxon>
        <taxon>Heterolobosea</taxon>
        <taxon>Tetramitia</taxon>
        <taxon>Eutetramitia</taxon>
        <taxon>Acrasidae</taxon>
        <taxon>Acrasis</taxon>
    </lineage>
</organism>
<dbReference type="GO" id="GO:0005886">
    <property type="term" value="C:plasma membrane"/>
    <property type="evidence" value="ECO:0007669"/>
    <property type="project" value="TreeGrafter"/>
</dbReference>
<dbReference type="EMBL" id="JAOPGA020001010">
    <property type="protein sequence ID" value="KAL0483987.1"/>
    <property type="molecule type" value="Genomic_DNA"/>
</dbReference>